<evidence type="ECO:0000313" key="1">
    <source>
        <dbReference type="EMBL" id="XBO44344.1"/>
    </source>
</evidence>
<dbReference type="EMBL" id="CP157483">
    <property type="protein sequence ID" value="XBO44344.1"/>
    <property type="molecule type" value="Genomic_DNA"/>
</dbReference>
<proteinExistence type="predicted"/>
<organism evidence="1">
    <name type="scientific">Pedococcus sp. KACC 23699</name>
    <dbReference type="NCBI Taxonomy" id="3149228"/>
    <lineage>
        <taxon>Bacteria</taxon>
        <taxon>Bacillati</taxon>
        <taxon>Actinomycetota</taxon>
        <taxon>Actinomycetes</taxon>
        <taxon>Micrococcales</taxon>
        <taxon>Intrasporangiaceae</taxon>
        <taxon>Pedococcus</taxon>
    </lineage>
</organism>
<dbReference type="RefSeq" id="WP_406831831.1">
    <property type="nucleotide sequence ID" value="NZ_CP157483.1"/>
</dbReference>
<accession>A0AAU7JW52</accession>
<name>A0AAU7JW52_9MICO</name>
<dbReference type="SUPFAM" id="SSF54862">
    <property type="entry name" value="4Fe-4S ferredoxins"/>
    <property type="match status" value="1"/>
</dbReference>
<gene>
    <name evidence="1" type="ORF">ABEG17_03155</name>
</gene>
<reference evidence="1" key="1">
    <citation type="submission" date="2024-05" db="EMBL/GenBank/DDBJ databases">
        <authorList>
            <person name="Kim S."/>
            <person name="Heo J."/>
            <person name="Choi H."/>
            <person name="Choi Y."/>
            <person name="Kwon S.-W."/>
            <person name="Kim Y."/>
        </authorList>
    </citation>
    <scope>NUCLEOTIDE SEQUENCE</scope>
    <source>
        <strain evidence="1">KACC 23699</strain>
    </source>
</reference>
<sequence length="83" mass="8944">MTTPSRTDRPRRASDRPTVRVDRVACTGHGVCASLLPGSITLDEWGYPVVLTEAEGGVDDGAEARAAAVRWCPAMALYVDRRS</sequence>
<protein>
    <submittedName>
        <fullName evidence="1">Ferredoxin</fullName>
    </submittedName>
</protein>
<dbReference type="Gene3D" id="3.30.70.20">
    <property type="match status" value="1"/>
</dbReference>
<dbReference type="Pfam" id="PF13459">
    <property type="entry name" value="Fer4_15"/>
    <property type="match status" value="1"/>
</dbReference>
<dbReference type="AlphaFoldDB" id="A0AAU7JW52"/>